<gene>
    <name evidence="1" type="ORF">RHMOL_Rhmol02G0146300</name>
</gene>
<organism evidence="1 2">
    <name type="scientific">Rhododendron molle</name>
    <name type="common">Chinese azalea</name>
    <name type="synonym">Azalea mollis</name>
    <dbReference type="NCBI Taxonomy" id="49168"/>
    <lineage>
        <taxon>Eukaryota</taxon>
        <taxon>Viridiplantae</taxon>
        <taxon>Streptophyta</taxon>
        <taxon>Embryophyta</taxon>
        <taxon>Tracheophyta</taxon>
        <taxon>Spermatophyta</taxon>
        <taxon>Magnoliopsida</taxon>
        <taxon>eudicotyledons</taxon>
        <taxon>Gunneridae</taxon>
        <taxon>Pentapetalae</taxon>
        <taxon>asterids</taxon>
        <taxon>Ericales</taxon>
        <taxon>Ericaceae</taxon>
        <taxon>Ericoideae</taxon>
        <taxon>Rhodoreae</taxon>
        <taxon>Rhododendron</taxon>
    </lineage>
</organism>
<comment type="caution">
    <text evidence="1">The sequence shown here is derived from an EMBL/GenBank/DDBJ whole genome shotgun (WGS) entry which is preliminary data.</text>
</comment>
<name>A0ACC0PPY5_RHOML</name>
<accession>A0ACC0PPY5</accession>
<reference evidence="1" key="1">
    <citation type="submission" date="2022-02" db="EMBL/GenBank/DDBJ databases">
        <title>Plant Genome Project.</title>
        <authorList>
            <person name="Zhang R.-G."/>
        </authorList>
    </citation>
    <scope>NUCLEOTIDE SEQUENCE</scope>
    <source>
        <strain evidence="1">AT1</strain>
    </source>
</reference>
<evidence type="ECO:0000313" key="1">
    <source>
        <dbReference type="EMBL" id="KAI8567755.1"/>
    </source>
</evidence>
<evidence type="ECO:0000313" key="2">
    <source>
        <dbReference type="Proteomes" id="UP001062846"/>
    </source>
</evidence>
<protein>
    <submittedName>
        <fullName evidence="1">Uncharacterized protein</fullName>
    </submittedName>
</protein>
<dbReference type="Proteomes" id="UP001062846">
    <property type="component" value="Chromosome 2"/>
</dbReference>
<dbReference type="EMBL" id="CM046389">
    <property type="protein sequence ID" value="KAI8567755.1"/>
    <property type="molecule type" value="Genomic_DNA"/>
</dbReference>
<proteinExistence type="predicted"/>
<sequence length="127" mass="14348">MNLIGEILYFVSGSGIIYCIWFSVLLSLKYVCAWPWSFSLESFLRKCINIRDDNLSEIVPILQVLFVGEKIGEGFGRIRCEAQHHAAEGSLINLAGEIWSCSRERKLVKELVAEEGKPSIRSQSDHS</sequence>
<keyword evidence="2" id="KW-1185">Reference proteome</keyword>